<dbReference type="PANTHER" id="PTHR30620">
    <property type="entry name" value="PERIPLASMIC BETA-GLUCOSIDASE-RELATED"/>
    <property type="match status" value="1"/>
</dbReference>
<dbReference type="GO" id="GO:0008422">
    <property type="term" value="F:beta-glucosidase activity"/>
    <property type="evidence" value="ECO:0007669"/>
    <property type="project" value="UniProtKB-EC"/>
</dbReference>
<feature type="domain" description="Fibronectin type III-like" evidence="8">
    <location>
        <begin position="690"/>
        <end position="759"/>
    </location>
</feature>
<dbReference type="InterPro" id="IPR026891">
    <property type="entry name" value="Fn3-like"/>
</dbReference>
<dbReference type="PROSITE" id="PS00775">
    <property type="entry name" value="GLYCOSYL_HYDROL_F3"/>
    <property type="match status" value="1"/>
</dbReference>
<gene>
    <name evidence="9" type="primary">bglX</name>
    <name evidence="9" type="ORF">ACFSAH_13630</name>
</gene>
<dbReference type="SUPFAM" id="SSF52279">
    <property type="entry name" value="Beta-D-glucan exohydrolase, C-terminal domain"/>
    <property type="match status" value="1"/>
</dbReference>
<dbReference type="InterPro" id="IPR036881">
    <property type="entry name" value="Glyco_hydro_3_C_sf"/>
</dbReference>
<dbReference type="EMBL" id="JBHUDG010000020">
    <property type="protein sequence ID" value="MFD1630925.1"/>
    <property type="molecule type" value="Genomic_DNA"/>
</dbReference>
<evidence type="ECO:0000256" key="7">
    <source>
        <dbReference type="RuleBase" id="RU361161"/>
    </source>
</evidence>
<accession>A0ABW4IDU3</accession>
<dbReference type="Gene3D" id="2.60.40.10">
    <property type="entry name" value="Immunoglobulins"/>
    <property type="match status" value="1"/>
</dbReference>
<dbReference type="InterPro" id="IPR017853">
    <property type="entry name" value="GH"/>
</dbReference>
<dbReference type="EC" id="3.2.1.21" evidence="3"/>
<dbReference type="Gene3D" id="3.40.50.1700">
    <property type="entry name" value="Glycoside hydrolase family 3 C-terminal domain"/>
    <property type="match status" value="1"/>
</dbReference>
<keyword evidence="10" id="KW-1185">Reference proteome</keyword>
<dbReference type="InterPro" id="IPR013783">
    <property type="entry name" value="Ig-like_fold"/>
</dbReference>
<comment type="catalytic activity">
    <reaction evidence="1">
        <text>Hydrolysis of terminal, non-reducing beta-D-glucosyl residues with release of beta-D-glucose.</text>
        <dbReference type="EC" id="3.2.1.21"/>
    </reaction>
</comment>
<evidence type="ECO:0000256" key="3">
    <source>
        <dbReference type="ARBA" id="ARBA00012744"/>
    </source>
</evidence>
<dbReference type="InterPro" id="IPR019800">
    <property type="entry name" value="Glyco_hydro_3_AS"/>
</dbReference>
<evidence type="ECO:0000256" key="5">
    <source>
        <dbReference type="ARBA" id="ARBA00022801"/>
    </source>
</evidence>
<dbReference type="InterPro" id="IPR002772">
    <property type="entry name" value="Glyco_hydro_3_C"/>
</dbReference>
<protein>
    <recommendedName>
        <fullName evidence="3">beta-glucosidase</fullName>
        <ecNumber evidence="3">3.2.1.21</ecNumber>
    </recommendedName>
</protein>
<dbReference type="InterPro" id="IPR001764">
    <property type="entry name" value="Glyco_hydro_3_N"/>
</dbReference>
<dbReference type="PRINTS" id="PR00133">
    <property type="entry name" value="GLHYDRLASE3"/>
</dbReference>
<dbReference type="RefSeq" id="WP_379663297.1">
    <property type="nucleotide sequence ID" value="NZ_JBHUDG010000020.1"/>
</dbReference>
<dbReference type="Pfam" id="PF00933">
    <property type="entry name" value="Glyco_hydro_3"/>
    <property type="match status" value="1"/>
</dbReference>
<proteinExistence type="inferred from homology"/>
<evidence type="ECO:0000256" key="1">
    <source>
        <dbReference type="ARBA" id="ARBA00000448"/>
    </source>
</evidence>
<evidence type="ECO:0000256" key="6">
    <source>
        <dbReference type="ARBA" id="ARBA00023295"/>
    </source>
</evidence>
<evidence type="ECO:0000313" key="9">
    <source>
        <dbReference type="EMBL" id="MFD1630925.1"/>
    </source>
</evidence>
<dbReference type="PANTHER" id="PTHR30620:SF16">
    <property type="entry name" value="LYSOSOMAL BETA GLUCOSIDASE"/>
    <property type="match status" value="1"/>
</dbReference>
<keyword evidence="6 7" id="KW-0326">Glycosidase</keyword>
<comment type="similarity">
    <text evidence="2 7">Belongs to the glycosyl hydrolase 3 family.</text>
</comment>
<comment type="caution">
    <text evidence="9">The sequence shown here is derived from an EMBL/GenBank/DDBJ whole genome shotgun (WGS) entry which is preliminary data.</text>
</comment>
<organism evidence="9 10">
    <name type="scientific">Pseudopedobacter beijingensis</name>
    <dbReference type="NCBI Taxonomy" id="1207056"/>
    <lineage>
        <taxon>Bacteria</taxon>
        <taxon>Pseudomonadati</taxon>
        <taxon>Bacteroidota</taxon>
        <taxon>Sphingobacteriia</taxon>
        <taxon>Sphingobacteriales</taxon>
        <taxon>Sphingobacteriaceae</taxon>
        <taxon>Pseudopedobacter</taxon>
    </lineage>
</organism>
<name>A0ABW4IDU3_9SPHI</name>
<keyword evidence="5 7" id="KW-0378">Hydrolase</keyword>
<dbReference type="SUPFAM" id="SSF51445">
    <property type="entry name" value="(Trans)glycosidases"/>
    <property type="match status" value="1"/>
</dbReference>
<dbReference type="SMART" id="SM01217">
    <property type="entry name" value="Fn3_like"/>
    <property type="match status" value="1"/>
</dbReference>
<keyword evidence="4" id="KW-0732">Signal</keyword>
<dbReference type="Pfam" id="PF14310">
    <property type="entry name" value="Fn3-like"/>
    <property type="match status" value="1"/>
</dbReference>
<evidence type="ECO:0000256" key="4">
    <source>
        <dbReference type="ARBA" id="ARBA00022729"/>
    </source>
</evidence>
<dbReference type="InterPro" id="IPR051915">
    <property type="entry name" value="Cellulose_Degrad_GH3"/>
</dbReference>
<sequence length="770" mass="85307">MKRFLRKTVYAGIIALAACTPKVNKVEKQTLAMSATDPVMNKFITNLMSKMTIDEKIGQLNLLTGGDAVTGTKVNSNIEQKIKNGEVGGFFSLATPQKIRKAQELAVQETRLKIPLIFGMDVIHGYKTTFPIPLGLACSWDMDLIEKTAKIAAQEASADGLNWTFSPMVDVSRDPRWGRVSEGNGEDPFLGAEIAKAMVKGYQGDDLSKANTLMACVKHFALYGASEAGKDYNTVDMSKHRMYNEYLLPYKAAVDAGVGSVMTSFNEIDGIPATANKWLVTDLLRKDWKFNGFVVTDYTGINEMVDHGFGNLQEVSAKALEAGVDMDMVGEGFLTTLKKSYQEGKVSIQEIDRACRLVLEAKYKLGLFEDPFKYCDEERAKTEIYTPANLKFAREVAGKSFVLLKNENVLPLKKQGSIALIGPLANTRENMPGTWSVSTDLSKAIAVKEGLENALGTKAKISYAMGTNLLDDEEYQKRATMFGREIPRDNRGKDTMLKEALEIARKSDVIIAVLGESSEMSGESSSRTDIRIPENQQQLLQELLKTGKPVVLVLFTGRPLDLSWEDKHVPAILNVWFGGSETGNAIADVLFGDVNPSGKLSMTFPQNVGQVPLYYNHKNTGRPLEGPWFQKFRSNYLDVTNEPLYPFGYGLSYSPFEITPPKLNKTNFKTGDKIEISVTLSNKGKYDGEEVVQLYIRDMVGSVTRPVKELKGFKKVFLKAGESTNVNFEITEETLKFYNANLDFVAEPGDFKVFVGNSSVHVKEAGFKFE</sequence>
<dbReference type="PROSITE" id="PS51257">
    <property type="entry name" value="PROKAR_LIPOPROTEIN"/>
    <property type="match status" value="1"/>
</dbReference>
<dbReference type="Gene3D" id="3.20.20.300">
    <property type="entry name" value="Glycoside hydrolase, family 3, N-terminal domain"/>
    <property type="match status" value="1"/>
</dbReference>
<dbReference type="Pfam" id="PF01915">
    <property type="entry name" value="Glyco_hydro_3_C"/>
    <property type="match status" value="1"/>
</dbReference>
<evidence type="ECO:0000256" key="2">
    <source>
        <dbReference type="ARBA" id="ARBA00005336"/>
    </source>
</evidence>
<reference evidence="10" key="1">
    <citation type="journal article" date="2019" name="Int. J. Syst. Evol. Microbiol.">
        <title>The Global Catalogue of Microorganisms (GCM) 10K type strain sequencing project: providing services to taxonomists for standard genome sequencing and annotation.</title>
        <authorList>
            <consortium name="The Broad Institute Genomics Platform"/>
            <consortium name="The Broad Institute Genome Sequencing Center for Infectious Disease"/>
            <person name="Wu L."/>
            <person name="Ma J."/>
        </authorList>
    </citation>
    <scope>NUCLEOTIDE SEQUENCE [LARGE SCALE GENOMIC DNA]</scope>
    <source>
        <strain evidence="10">CCUG 53762</strain>
    </source>
</reference>
<evidence type="ECO:0000259" key="8">
    <source>
        <dbReference type="SMART" id="SM01217"/>
    </source>
</evidence>
<dbReference type="Proteomes" id="UP001597118">
    <property type="component" value="Unassembled WGS sequence"/>
</dbReference>
<dbReference type="NCBIfam" id="NF011678">
    <property type="entry name" value="PRK15098.1"/>
    <property type="match status" value="1"/>
</dbReference>
<evidence type="ECO:0000313" key="10">
    <source>
        <dbReference type="Proteomes" id="UP001597118"/>
    </source>
</evidence>
<dbReference type="InterPro" id="IPR036962">
    <property type="entry name" value="Glyco_hydro_3_N_sf"/>
</dbReference>